<accession>G9B1F4</accession>
<proteinExistence type="predicted"/>
<dbReference type="Proteomes" id="UP000005445">
    <property type="component" value="Segment"/>
</dbReference>
<reference evidence="1 2" key="1">
    <citation type="submission" date="2013-01" db="EMBL/GenBank/DDBJ databases">
        <title>Large myovirus of Bacillus.</title>
        <authorList>
            <person name="Klumpp J."/>
            <person name="Beyer W."/>
            <person name="Loessner M.J."/>
        </authorList>
    </citation>
    <scope>NUCLEOTIDE SEQUENCE [LARGE SCALE GENOMIC DNA]</scope>
</reference>
<dbReference type="RefSeq" id="YP_004957068.1">
    <property type="nucleotide sequence ID" value="NC_016563.1"/>
</dbReference>
<dbReference type="EMBL" id="HM144387">
    <property type="protein sequence ID" value="ADH03199.1"/>
    <property type="molecule type" value="Genomic_DNA"/>
</dbReference>
<keyword evidence="2" id="KW-1185">Reference proteome</keyword>
<organism evidence="1 2">
    <name type="scientific">Bacillus phage W.Ph</name>
    <dbReference type="NCBI Taxonomy" id="764595"/>
    <lineage>
        <taxon>Viruses</taxon>
        <taxon>Duplodnaviria</taxon>
        <taxon>Heunggongvirae</taxon>
        <taxon>Uroviricota</taxon>
        <taxon>Caudoviricetes</taxon>
        <taxon>Herelleviridae</taxon>
        <taxon>Bastillevirinae</taxon>
        <taxon>Wphvirus</taxon>
        <taxon>Wphvirus WPh</taxon>
    </lineage>
</organism>
<evidence type="ECO:0000313" key="1">
    <source>
        <dbReference type="EMBL" id="ADH03199.1"/>
    </source>
</evidence>
<dbReference type="KEGG" id="vg:11536709"/>
<dbReference type="GeneID" id="11536709"/>
<name>G9B1F4_9CAUD</name>
<evidence type="ECO:0000313" key="2">
    <source>
        <dbReference type="Proteomes" id="UP000005445"/>
    </source>
</evidence>
<dbReference type="OrthoDB" id="25770at10239"/>
<protein>
    <submittedName>
        <fullName evidence="1">Gp53</fullName>
    </submittedName>
</protein>
<sequence length="54" mass="6562">MYKYKIIQLLENINATVDHGECFYDEQELLELISDMDRLKNMSKCLYEQNKEEE</sequence>